<organism evidence="3 4">
    <name type="scientific">Mucor flavus</name>
    <dbReference type="NCBI Taxonomy" id="439312"/>
    <lineage>
        <taxon>Eukaryota</taxon>
        <taxon>Fungi</taxon>
        <taxon>Fungi incertae sedis</taxon>
        <taxon>Mucoromycota</taxon>
        <taxon>Mucoromycotina</taxon>
        <taxon>Mucoromycetes</taxon>
        <taxon>Mucorales</taxon>
        <taxon>Mucorineae</taxon>
        <taxon>Mucoraceae</taxon>
        <taxon>Mucor</taxon>
    </lineage>
</organism>
<dbReference type="InterPro" id="IPR003172">
    <property type="entry name" value="ML_dom"/>
</dbReference>
<protein>
    <recommendedName>
        <fullName evidence="1">Phosphatidylglycerol/phosphatidylinositol transfer protein</fullName>
    </recommendedName>
</protein>
<dbReference type="EMBL" id="BAABUK010000003">
    <property type="protein sequence ID" value="GAA5808106.1"/>
    <property type="molecule type" value="Genomic_DNA"/>
</dbReference>
<dbReference type="Pfam" id="PF02221">
    <property type="entry name" value="E1_DerP2_DerF2"/>
    <property type="match status" value="1"/>
</dbReference>
<comment type="caution">
    <text evidence="3">The sequence shown here is derived from an EMBL/GenBank/DDBJ whole genome shotgun (WGS) entry which is preliminary data.</text>
</comment>
<reference evidence="3 4" key="1">
    <citation type="submission" date="2024-04" db="EMBL/GenBank/DDBJ databases">
        <title>genome sequences of Mucor flavus KT1a and Helicostylum pulchrum KT1b strains isolated from the surface of a dry-aged beef.</title>
        <authorList>
            <person name="Toyotome T."/>
            <person name="Hosono M."/>
            <person name="Torimaru M."/>
            <person name="Fukuda K."/>
            <person name="Mikami N."/>
        </authorList>
    </citation>
    <scope>NUCLEOTIDE SEQUENCE [LARGE SCALE GENOMIC DNA]</scope>
    <source>
        <strain evidence="3 4">KT1a</strain>
    </source>
</reference>
<feature type="domain" description="MD-2-related lipid-recognition" evidence="2">
    <location>
        <begin position="31"/>
        <end position="137"/>
    </location>
</feature>
<keyword evidence="4" id="KW-1185">Reference proteome</keyword>
<gene>
    <name evidence="3" type="ORF">MFLAVUS_001488</name>
</gene>
<dbReference type="InterPro" id="IPR014756">
    <property type="entry name" value="Ig_E-set"/>
</dbReference>
<dbReference type="SUPFAM" id="SSF81296">
    <property type="entry name" value="E set domains"/>
    <property type="match status" value="1"/>
</dbReference>
<sequence length="138" mass="15632">MKFSILTIVYVSTFYTVSFVLAQVNTPRASLRLCDKNTGSFKFNYIRLNPNPPVKGQKVLVEYNGHLDEKVPQGSFINLLVNYGSVPIIQERFDLCNDTLKAVGKCPFETGNYKLSTIIDIPDNLRKYCNITLLANVY</sequence>
<evidence type="ECO:0000256" key="1">
    <source>
        <dbReference type="ARBA" id="ARBA00016056"/>
    </source>
</evidence>
<proteinExistence type="predicted"/>
<dbReference type="Proteomes" id="UP001473302">
    <property type="component" value="Unassembled WGS sequence"/>
</dbReference>
<dbReference type="SMART" id="SM00737">
    <property type="entry name" value="ML"/>
    <property type="match status" value="1"/>
</dbReference>
<evidence type="ECO:0000259" key="2">
    <source>
        <dbReference type="SMART" id="SM00737"/>
    </source>
</evidence>
<evidence type="ECO:0000313" key="4">
    <source>
        <dbReference type="Proteomes" id="UP001473302"/>
    </source>
</evidence>
<evidence type="ECO:0000313" key="3">
    <source>
        <dbReference type="EMBL" id="GAA5808106.1"/>
    </source>
</evidence>
<name>A0ABP9YMN1_9FUNG</name>
<accession>A0ABP9YMN1</accession>